<name>A0ABD3QAN9_9STRA</name>
<accession>A0ABD3QAN9</accession>
<dbReference type="EMBL" id="JALLPJ020000264">
    <property type="protein sequence ID" value="KAL3797215.1"/>
    <property type="molecule type" value="Genomic_DNA"/>
</dbReference>
<evidence type="ECO:0000313" key="1">
    <source>
        <dbReference type="EMBL" id="KAL3797215.1"/>
    </source>
</evidence>
<dbReference type="InterPro" id="IPR006597">
    <property type="entry name" value="Sel1-like"/>
</dbReference>
<dbReference type="Gene3D" id="1.25.40.10">
    <property type="entry name" value="Tetratricopeptide repeat domain"/>
    <property type="match status" value="1"/>
</dbReference>
<evidence type="ECO:0000313" key="2">
    <source>
        <dbReference type="Proteomes" id="UP001530400"/>
    </source>
</evidence>
<dbReference type="InterPro" id="IPR011990">
    <property type="entry name" value="TPR-like_helical_dom_sf"/>
</dbReference>
<dbReference type="PANTHER" id="PTHR45011:SF1">
    <property type="entry name" value="DAP3-BINDING CELL DEATH ENHANCER 1"/>
    <property type="match status" value="1"/>
</dbReference>
<reference evidence="1 2" key="1">
    <citation type="submission" date="2024-10" db="EMBL/GenBank/DDBJ databases">
        <title>Updated reference genomes for cyclostephanoid diatoms.</title>
        <authorList>
            <person name="Roberts W.R."/>
            <person name="Alverson A.J."/>
        </authorList>
    </citation>
    <scope>NUCLEOTIDE SEQUENCE [LARGE SCALE GENOMIC DNA]</scope>
    <source>
        <strain evidence="1 2">AJA010-31</strain>
    </source>
</reference>
<dbReference type="Pfam" id="PF08238">
    <property type="entry name" value="Sel1"/>
    <property type="match status" value="2"/>
</dbReference>
<sequence>MTISNPLLWIGIGPLDPSGTDPPTPHNDSLKKGKNYLEMAAIKGCVEARYMLGELEMELSNGSDRSLKHFVIGAKAGHEPSLKCVEKSYTDGRIDKEDYYGVLREYLTNSDAMRSHQREKSKAYCEHVTDHELFNEDFPPRRKCPGCAVPLPYNLDYSTGFMESSKSEKAIEMVERAGKLGSARAYYNIGMMYHFGKGVETSNFKEQNYLSKAAVMGDHDARNNLGVLEESLNNDERAMKHFRIAACFGNIIG</sequence>
<dbReference type="PANTHER" id="PTHR45011">
    <property type="entry name" value="DAP3-BINDING CELL DEATH ENHANCER 1"/>
    <property type="match status" value="1"/>
</dbReference>
<proteinExistence type="predicted"/>
<dbReference type="InterPro" id="IPR052748">
    <property type="entry name" value="ISR_Activator"/>
</dbReference>
<gene>
    <name evidence="1" type="ORF">ACHAWO_000644</name>
</gene>
<dbReference type="SMART" id="SM00671">
    <property type="entry name" value="SEL1"/>
    <property type="match status" value="2"/>
</dbReference>
<dbReference type="Proteomes" id="UP001530400">
    <property type="component" value="Unassembled WGS sequence"/>
</dbReference>
<dbReference type="SUPFAM" id="SSF81901">
    <property type="entry name" value="HCP-like"/>
    <property type="match status" value="1"/>
</dbReference>
<organism evidence="1 2">
    <name type="scientific">Cyclotella atomus</name>
    <dbReference type="NCBI Taxonomy" id="382360"/>
    <lineage>
        <taxon>Eukaryota</taxon>
        <taxon>Sar</taxon>
        <taxon>Stramenopiles</taxon>
        <taxon>Ochrophyta</taxon>
        <taxon>Bacillariophyta</taxon>
        <taxon>Coscinodiscophyceae</taxon>
        <taxon>Thalassiosirophycidae</taxon>
        <taxon>Stephanodiscales</taxon>
        <taxon>Stephanodiscaceae</taxon>
        <taxon>Cyclotella</taxon>
    </lineage>
</organism>
<dbReference type="AlphaFoldDB" id="A0ABD3QAN9"/>
<protein>
    <submittedName>
        <fullName evidence="1">Uncharacterized protein</fullName>
    </submittedName>
</protein>
<keyword evidence="2" id="KW-1185">Reference proteome</keyword>
<comment type="caution">
    <text evidence="1">The sequence shown here is derived from an EMBL/GenBank/DDBJ whole genome shotgun (WGS) entry which is preliminary data.</text>
</comment>